<keyword evidence="2" id="KW-1185">Reference proteome</keyword>
<evidence type="ECO:0008006" key="3">
    <source>
        <dbReference type="Google" id="ProtNLM"/>
    </source>
</evidence>
<dbReference type="InterPro" id="IPR023393">
    <property type="entry name" value="START-like_dom_sf"/>
</dbReference>
<protein>
    <recommendedName>
        <fullName evidence="3">Polyketide cyclase / dehydrase and lipid transport</fullName>
    </recommendedName>
</protein>
<evidence type="ECO:0000313" key="1">
    <source>
        <dbReference type="EMBL" id="BBY42574.1"/>
    </source>
</evidence>
<dbReference type="AlphaFoldDB" id="A0A7I7RDE3"/>
<reference evidence="1 2" key="1">
    <citation type="journal article" date="2019" name="Emerg. Microbes Infect.">
        <title>Comprehensive subspecies identification of 175 nontuberculous mycobacteria species based on 7547 genomic profiles.</title>
        <authorList>
            <person name="Matsumoto Y."/>
            <person name="Kinjo T."/>
            <person name="Motooka D."/>
            <person name="Nabeya D."/>
            <person name="Jung N."/>
            <person name="Uechi K."/>
            <person name="Horii T."/>
            <person name="Iida T."/>
            <person name="Fujita J."/>
            <person name="Nakamura S."/>
        </authorList>
    </citation>
    <scope>NUCLEOTIDE SEQUENCE [LARGE SCALE GENOMIC DNA]</scope>
    <source>
        <strain evidence="1 2">JCM 18439</strain>
    </source>
</reference>
<accession>A0A7I7RDE3</accession>
<dbReference type="Gene3D" id="3.30.530.20">
    <property type="match status" value="1"/>
</dbReference>
<proteinExistence type="predicted"/>
<dbReference type="KEGG" id="mcee:MCEL_08690"/>
<evidence type="ECO:0000313" key="2">
    <source>
        <dbReference type="Proteomes" id="UP000466431"/>
    </source>
</evidence>
<dbReference type="EMBL" id="AP022591">
    <property type="protein sequence ID" value="BBY42574.1"/>
    <property type="molecule type" value="Genomic_DNA"/>
</dbReference>
<dbReference type="Proteomes" id="UP000466431">
    <property type="component" value="Chromosome"/>
</dbReference>
<dbReference type="SUPFAM" id="SSF55961">
    <property type="entry name" value="Bet v1-like"/>
    <property type="match status" value="1"/>
</dbReference>
<organism evidence="1 2">
    <name type="scientific">Mycolicibacterium celeriflavum</name>
    <name type="common">Mycobacterium celeriflavum</name>
    <dbReference type="NCBI Taxonomy" id="1249101"/>
    <lineage>
        <taxon>Bacteria</taxon>
        <taxon>Bacillati</taxon>
        <taxon>Actinomycetota</taxon>
        <taxon>Actinomycetes</taxon>
        <taxon>Mycobacteriales</taxon>
        <taxon>Mycobacteriaceae</taxon>
        <taxon>Mycolicibacterium</taxon>
    </lineage>
</organism>
<name>A0A7I7RDE3_MYCCF</name>
<sequence>MPQANPPRWLMTCAHRVLTEEVCAPPADVRAFYVDLDNIATVHPLVVAVRATARIPVEQGYRQSYRVTDRIRMGPVTLRTTYRARLTVPVTGDVTAEAQQFPGVRLRALVGFDSTSCGTRVTERICIEAPRPLAPFVTREAVKAHREMLLGIRRRFER</sequence>
<gene>
    <name evidence="1" type="ORF">MCEL_08690</name>
</gene>